<evidence type="ECO:0000313" key="4">
    <source>
        <dbReference type="EMBL" id="KEQ06365.1"/>
    </source>
</evidence>
<keyword evidence="5" id="KW-1185">Reference proteome</keyword>
<dbReference type="SUPFAM" id="SSF48179">
    <property type="entry name" value="6-phosphogluconate dehydrogenase C-terminal domain-like"/>
    <property type="match status" value="1"/>
</dbReference>
<name>A0A922T7F0_9HYPH</name>
<dbReference type="InterPro" id="IPR036291">
    <property type="entry name" value="NAD(P)-bd_dom_sf"/>
</dbReference>
<dbReference type="EMBL" id="JOKJ01000016">
    <property type="protein sequence ID" value="KEQ06365.1"/>
    <property type="molecule type" value="Genomic_DNA"/>
</dbReference>
<evidence type="ECO:0000259" key="3">
    <source>
        <dbReference type="Pfam" id="PF08125"/>
    </source>
</evidence>
<dbReference type="InterPro" id="IPR013118">
    <property type="entry name" value="Mannitol_DH_C"/>
</dbReference>
<evidence type="ECO:0000259" key="2">
    <source>
        <dbReference type="Pfam" id="PF01232"/>
    </source>
</evidence>
<dbReference type="Pfam" id="PF01232">
    <property type="entry name" value="Mannitol_dh"/>
    <property type="match status" value="1"/>
</dbReference>
<evidence type="ECO:0000313" key="5">
    <source>
        <dbReference type="Proteomes" id="UP000052167"/>
    </source>
</evidence>
<dbReference type="Pfam" id="PF08125">
    <property type="entry name" value="Mannitol_dh_C"/>
    <property type="match status" value="1"/>
</dbReference>
<dbReference type="Gene3D" id="1.10.1040.10">
    <property type="entry name" value="N-(1-d-carboxylethyl)-l-norvaline Dehydrogenase, domain 2"/>
    <property type="match status" value="1"/>
</dbReference>
<dbReference type="InterPro" id="IPR050988">
    <property type="entry name" value="Mannitol_DH/Oxidoreductase"/>
</dbReference>
<protein>
    <submittedName>
        <fullName evidence="4">D-mannonate oxidoreductase</fullName>
    </submittedName>
</protein>
<feature type="domain" description="Mannitol dehydrogenase C-terminal" evidence="3">
    <location>
        <begin position="284"/>
        <end position="461"/>
    </location>
</feature>
<dbReference type="PANTHER" id="PTHR43362:SF1">
    <property type="entry name" value="MANNITOL DEHYDROGENASE 2-RELATED"/>
    <property type="match status" value="1"/>
</dbReference>
<proteinExistence type="predicted"/>
<dbReference type="AlphaFoldDB" id="A0A922T7F0"/>
<keyword evidence="1" id="KW-0560">Oxidoreductase</keyword>
<gene>
    <name evidence="4" type="ORF">GV68_06745</name>
</gene>
<dbReference type="InterPro" id="IPR008927">
    <property type="entry name" value="6-PGluconate_DH-like_C_sf"/>
</dbReference>
<dbReference type="PANTHER" id="PTHR43362">
    <property type="entry name" value="MANNITOL DEHYDROGENASE DSF1-RELATED"/>
    <property type="match status" value="1"/>
</dbReference>
<dbReference type="PRINTS" id="PR00084">
    <property type="entry name" value="MTLDHDRGNASE"/>
</dbReference>
<dbReference type="InterPro" id="IPR013131">
    <property type="entry name" value="Mannitol_DH_N"/>
</dbReference>
<feature type="domain" description="Mannitol dehydrogenase N-terminal" evidence="2">
    <location>
        <begin position="29"/>
        <end position="275"/>
    </location>
</feature>
<dbReference type="InterPro" id="IPR000669">
    <property type="entry name" value="Mannitol_DH"/>
</dbReference>
<dbReference type="GO" id="GO:0016616">
    <property type="term" value="F:oxidoreductase activity, acting on the CH-OH group of donors, NAD or NADP as acceptor"/>
    <property type="evidence" value="ECO:0007669"/>
    <property type="project" value="TreeGrafter"/>
</dbReference>
<evidence type="ECO:0000256" key="1">
    <source>
        <dbReference type="ARBA" id="ARBA00023002"/>
    </source>
</evidence>
<dbReference type="Gene3D" id="3.40.50.720">
    <property type="entry name" value="NAD(P)-binding Rossmann-like Domain"/>
    <property type="match status" value="1"/>
</dbReference>
<organism evidence="4 5">
    <name type="scientific">Pseudorhizobium pelagicum</name>
    <dbReference type="NCBI Taxonomy" id="1509405"/>
    <lineage>
        <taxon>Bacteria</taxon>
        <taxon>Pseudomonadati</taxon>
        <taxon>Pseudomonadota</taxon>
        <taxon>Alphaproteobacteria</taxon>
        <taxon>Hyphomicrobiales</taxon>
        <taxon>Rhizobiaceae</taxon>
        <taxon>Rhizobium/Agrobacterium group</taxon>
        <taxon>Pseudorhizobium</taxon>
    </lineage>
</organism>
<accession>A0A922T7F0</accession>
<dbReference type="SUPFAM" id="SSF51735">
    <property type="entry name" value="NAD(P)-binding Rossmann-fold domains"/>
    <property type="match status" value="1"/>
</dbReference>
<dbReference type="InterPro" id="IPR013328">
    <property type="entry name" value="6PGD_dom2"/>
</dbReference>
<dbReference type="Proteomes" id="UP000052167">
    <property type="component" value="Unassembled WGS sequence"/>
</dbReference>
<sequence length="473" mass="51582">MTMERLSAATRFANPVATPDYDRKALKPGILHFGLGAFHRAHQAVYNEAALSQNFGDWGIVGVSLRSLDIVRDLRAQDQLYSVITRSGAGDSAQVVGSIIRGISAVEDRDELLALLVDPAIKIVTITVTEKAYGLDPVTGGLDRNHPAVAADLANPTAPTGVIGYIVEGLARRQQAGMEPFTVLCCDNLPSNGRVVRRLVLEMAEARDPALAGWIAEHGAFPSSMVDRIVPAATDEGRARAAQMLGAEDALSLETEPFMQWVIEDHFLSDRPAWEAAGALFVDEVEPYEKMKLRLLNGAHSMIAYLGQLKGLEYVRDVMAVAEYRDLARRHMKSAVKTLDPVPGIDLNRYIDQLIERFENPTIAHRTKQIAMDGSQKLPQRIFAGTVEALKAGDEADTSALATALWIAYAKRTLDIDDPRREELRKAAAVPAGDDASAAFFAVPGLFPQALIDNRAWRDRVNGKLADIEAGRI</sequence>
<comment type="caution">
    <text evidence="4">The sequence shown here is derived from an EMBL/GenBank/DDBJ whole genome shotgun (WGS) entry which is preliminary data.</text>
</comment>
<reference evidence="4 5" key="1">
    <citation type="submission" date="2014-06" db="EMBL/GenBank/DDBJ databases">
        <title>Rhizobium pelagicum/R2-400B4.</title>
        <authorList>
            <person name="Kimes N.E."/>
            <person name="Lopez-Perez M."/>
        </authorList>
    </citation>
    <scope>NUCLEOTIDE SEQUENCE [LARGE SCALE GENOMIC DNA]</scope>
    <source>
        <strain evidence="4 5">R2-400B4</strain>
    </source>
</reference>